<accession>A0ACC0G1Y1</accession>
<organism evidence="1 2">
    <name type="scientific">Camellia lanceoleosa</name>
    <dbReference type="NCBI Taxonomy" id="1840588"/>
    <lineage>
        <taxon>Eukaryota</taxon>
        <taxon>Viridiplantae</taxon>
        <taxon>Streptophyta</taxon>
        <taxon>Embryophyta</taxon>
        <taxon>Tracheophyta</taxon>
        <taxon>Spermatophyta</taxon>
        <taxon>Magnoliopsida</taxon>
        <taxon>eudicotyledons</taxon>
        <taxon>Gunneridae</taxon>
        <taxon>Pentapetalae</taxon>
        <taxon>asterids</taxon>
        <taxon>Ericales</taxon>
        <taxon>Theaceae</taxon>
        <taxon>Camellia</taxon>
    </lineage>
</organism>
<evidence type="ECO:0000313" key="2">
    <source>
        <dbReference type="Proteomes" id="UP001060215"/>
    </source>
</evidence>
<protein>
    <submittedName>
        <fullName evidence="1">Serine/threonine-protein kinase AFC2</fullName>
    </submittedName>
</protein>
<proteinExistence type="predicted"/>
<keyword evidence="1" id="KW-0418">Kinase</keyword>
<name>A0ACC0G1Y1_9ERIC</name>
<keyword evidence="2" id="KW-1185">Reference proteome</keyword>
<dbReference type="EMBL" id="CM045769">
    <property type="protein sequence ID" value="KAI7994397.1"/>
    <property type="molecule type" value="Genomic_DNA"/>
</dbReference>
<comment type="caution">
    <text evidence="1">The sequence shown here is derived from an EMBL/GenBank/DDBJ whole genome shotgun (WGS) entry which is preliminary data.</text>
</comment>
<keyword evidence="1" id="KW-0808">Transferase</keyword>
<gene>
    <name evidence="1" type="ORF">LOK49_LG11G01564</name>
</gene>
<dbReference type="Proteomes" id="UP001060215">
    <property type="component" value="Chromosome 12"/>
</dbReference>
<evidence type="ECO:0000313" key="1">
    <source>
        <dbReference type="EMBL" id="KAI7994397.1"/>
    </source>
</evidence>
<reference evidence="1 2" key="1">
    <citation type="journal article" date="2022" name="Plant J.">
        <title>Chromosome-level genome of Camellia lanceoleosa provides a valuable resource for understanding genome evolution and self-incompatibility.</title>
        <authorList>
            <person name="Gong W."/>
            <person name="Xiao S."/>
            <person name="Wang L."/>
            <person name="Liao Z."/>
            <person name="Chang Y."/>
            <person name="Mo W."/>
            <person name="Hu G."/>
            <person name="Li W."/>
            <person name="Zhao G."/>
            <person name="Zhu H."/>
            <person name="Hu X."/>
            <person name="Ji K."/>
            <person name="Xiang X."/>
            <person name="Song Q."/>
            <person name="Yuan D."/>
            <person name="Jin S."/>
            <person name="Zhang L."/>
        </authorList>
    </citation>
    <scope>NUCLEOTIDE SEQUENCE [LARGE SCALE GENOMIC DNA]</scope>
    <source>
        <strain evidence="1">SQ_2022a</strain>
    </source>
</reference>
<sequence length="140" mass="15873">MEMERVIEFPHADMDLLPRKRPRLGWDVAPQALKAENAIVSQEQVVKLLAYVSNKDLYAEFYSFSYTSLLCYQFEVLSSLHPTPAVYGFPTEEACILIAETVCAKNYRVDRGNLSVGQSLHQNSRINQPGNVEEDGTLEF</sequence>